<dbReference type="KEGG" id="atq:GH723_02195"/>
<keyword evidence="1" id="KW-1133">Transmembrane helix</keyword>
<feature type="transmembrane region" description="Helical" evidence="1">
    <location>
        <begin position="162"/>
        <end position="181"/>
    </location>
</feature>
<feature type="transmembrane region" description="Helical" evidence="1">
    <location>
        <begin position="124"/>
        <end position="142"/>
    </location>
</feature>
<evidence type="ECO:0000256" key="1">
    <source>
        <dbReference type="SAM" id="Phobius"/>
    </source>
</evidence>
<reference evidence="2 3" key="1">
    <citation type="submission" date="2019-11" db="EMBL/GenBank/DDBJ databases">
        <authorList>
            <person name="He Y."/>
        </authorList>
    </citation>
    <scope>NUCLEOTIDE SEQUENCE [LARGE SCALE GENOMIC DNA]</scope>
    <source>
        <strain evidence="2 3">SCSIO 58843</strain>
    </source>
</reference>
<sequence length="225" mass="23566">MSGVATGGAARTEARVVDGGIWRERLLVPALAAIGLAVAVVSSLGSPMVPTVADDYDVALGTAQWGLTAALLAGVSAVVVALSELPSWGAASALAAGAIAVFVRRTLTTRHPLVDLRSFSVPSVRVAHTVAVLAGVGMYFLFSLAIRYVQTPVSTGYGQGRTVLAAGLILTPFSVASLAVNRLSGVVRRRMDGRWLMPLGCGWVHVTPPWPASRRRASMRRWPGR</sequence>
<dbReference type="EMBL" id="CP045851">
    <property type="protein sequence ID" value="QGG94010.1"/>
    <property type="molecule type" value="Genomic_DNA"/>
</dbReference>
<evidence type="ECO:0008006" key="4">
    <source>
        <dbReference type="Google" id="ProtNLM"/>
    </source>
</evidence>
<feature type="transmembrane region" description="Helical" evidence="1">
    <location>
        <begin position="58"/>
        <end position="79"/>
    </location>
</feature>
<keyword evidence="3" id="KW-1185">Reference proteome</keyword>
<organism evidence="2 3">
    <name type="scientific">Actinomarinicola tropica</name>
    <dbReference type="NCBI Taxonomy" id="2789776"/>
    <lineage>
        <taxon>Bacteria</taxon>
        <taxon>Bacillati</taxon>
        <taxon>Actinomycetota</taxon>
        <taxon>Acidimicrobiia</taxon>
        <taxon>Acidimicrobiales</taxon>
        <taxon>Iamiaceae</taxon>
        <taxon>Actinomarinicola</taxon>
    </lineage>
</organism>
<accession>A0A5Q2RJJ2</accession>
<evidence type="ECO:0000313" key="3">
    <source>
        <dbReference type="Proteomes" id="UP000334019"/>
    </source>
</evidence>
<dbReference type="RefSeq" id="WP_153758116.1">
    <property type="nucleotide sequence ID" value="NZ_CP045851.1"/>
</dbReference>
<dbReference type="InterPro" id="IPR036259">
    <property type="entry name" value="MFS_trans_sf"/>
</dbReference>
<dbReference type="AlphaFoldDB" id="A0A5Q2RJJ2"/>
<protein>
    <recommendedName>
        <fullName evidence="4">MFS transporter</fullName>
    </recommendedName>
</protein>
<dbReference type="Proteomes" id="UP000334019">
    <property type="component" value="Chromosome"/>
</dbReference>
<gene>
    <name evidence="2" type="ORF">GH723_02195</name>
</gene>
<dbReference type="SUPFAM" id="SSF103473">
    <property type="entry name" value="MFS general substrate transporter"/>
    <property type="match status" value="1"/>
</dbReference>
<keyword evidence="1" id="KW-0812">Transmembrane</keyword>
<feature type="transmembrane region" description="Helical" evidence="1">
    <location>
        <begin position="26"/>
        <end position="46"/>
    </location>
</feature>
<evidence type="ECO:0000313" key="2">
    <source>
        <dbReference type="EMBL" id="QGG94010.1"/>
    </source>
</evidence>
<keyword evidence="1" id="KW-0472">Membrane</keyword>
<name>A0A5Q2RJJ2_9ACTN</name>
<feature type="transmembrane region" description="Helical" evidence="1">
    <location>
        <begin position="85"/>
        <end position="103"/>
    </location>
</feature>
<proteinExistence type="predicted"/>